<evidence type="ECO:0000313" key="2">
    <source>
        <dbReference type="Proteomes" id="UP000192448"/>
    </source>
</evidence>
<keyword evidence="2" id="KW-1185">Reference proteome</keyword>
<sequence>MPEMPHFEPASTAVIAKADQQQAATAENVRRAVDFYREHVAEHDGDKLCAWASLGRIVLHDLKGEPVQLADLVVGCVDRIVELENERAARNA</sequence>
<proteinExistence type="predicted"/>
<dbReference type="AlphaFoldDB" id="A0A1X0A4I1"/>
<organism evidence="1 2">
    <name type="scientific">Mycobacterium aquaticum</name>
    <dbReference type="NCBI Taxonomy" id="1927124"/>
    <lineage>
        <taxon>Bacteria</taxon>
        <taxon>Bacillati</taxon>
        <taxon>Actinomycetota</taxon>
        <taxon>Actinomycetes</taxon>
        <taxon>Mycobacteriales</taxon>
        <taxon>Mycobacteriaceae</taxon>
        <taxon>Mycobacterium</taxon>
    </lineage>
</organism>
<evidence type="ECO:0000313" key="1">
    <source>
        <dbReference type="EMBL" id="ORA24924.1"/>
    </source>
</evidence>
<gene>
    <name evidence="1" type="ORF">BST13_33695</name>
</gene>
<comment type="caution">
    <text evidence="1">The sequence shown here is derived from an EMBL/GenBank/DDBJ whole genome shotgun (WGS) entry which is preliminary data.</text>
</comment>
<dbReference type="Proteomes" id="UP000192448">
    <property type="component" value="Unassembled WGS sequence"/>
</dbReference>
<dbReference type="EMBL" id="MVHF01000055">
    <property type="protein sequence ID" value="ORA24924.1"/>
    <property type="molecule type" value="Genomic_DNA"/>
</dbReference>
<protein>
    <submittedName>
        <fullName evidence="1">Uncharacterized protein</fullName>
    </submittedName>
</protein>
<dbReference type="STRING" id="1927124.BST13_33695"/>
<reference evidence="1 2" key="1">
    <citation type="submission" date="2017-02" db="EMBL/GenBank/DDBJ databases">
        <title>The new phylogeny of genus Mycobacterium.</title>
        <authorList>
            <person name="Tortoli E."/>
            <person name="Trovato A."/>
            <person name="Cirillo D.M."/>
        </authorList>
    </citation>
    <scope>NUCLEOTIDE SEQUENCE [LARGE SCALE GENOMIC DNA]</scope>
    <source>
        <strain evidence="1 2">RW6</strain>
    </source>
</reference>
<accession>A0A1X0A4I1</accession>
<dbReference type="RefSeq" id="WP_083169954.1">
    <property type="nucleotide sequence ID" value="NZ_MVHF01000055.1"/>
</dbReference>
<name>A0A1X0A4I1_9MYCO</name>